<dbReference type="InterPro" id="IPR007530">
    <property type="entry name" value="Aminoglycoside_adenylylTfrase"/>
</dbReference>
<evidence type="ECO:0000313" key="1">
    <source>
        <dbReference type="EMBL" id="QQN60564.1"/>
    </source>
</evidence>
<dbReference type="GeneID" id="93134881"/>
<dbReference type="EMBL" id="CP067018">
    <property type="protein sequence ID" value="QQN60564.1"/>
    <property type="molecule type" value="Genomic_DNA"/>
</dbReference>
<dbReference type="Proteomes" id="UP000595426">
    <property type="component" value="Chromosome"/>
</dbReference>
<protein>
    <submittedName>
        <fullName evidence="1">AadS family aminoglycoside 6-adenylyltransferase</fullName>
    </submittedName>
</protein>
<name>A0A7T7ZZU5_9FLAO</name>
<dbReference type="GO" id="GO:0016779">
    <property type="term" value="F:nucleotidyltransferase activity"/>
    <property type="evidence" value="ECO:0007669"/>
    <property type="project" value="UniProtKB-KW"/>
</dbReference>
<keyword evidence="1" id="KW-0808">Transferase</keyword>
<organism evidence="1 2">
    <name type="scientific">Elizabethkingia bruuniana</name>
    <dbReference type="NCBI Taxonomy" id="1756149"/>
    <lineage>
        <taxon>Bacteria</taxon>
        <taxon>Pseudomonadati</taxon>
        <taxon>Bacteroidota</taxon>
        <taxon>Flavobacteriia</taxon>
        <taxon>Flavobacteriales</taxon>
        <taxon>Weeksellaceae</taxon>
        <taxon>Elizabethkingia</taxon>
    </lineage>
</organism>
<dbReference type="AlphaFoldDB" id="A0A7T7ZZU5"/>
<sequence length="288" mass="33786">MKIRDEKLREIIDWANGNEDIRAVILTSSLVNPLAPVDDFSDLDVELIFEDNQAYIADRKWLNLFGKPISMIEEDESCFNGIHAMKMVLYEDTVKVDFKLYRKSSFLQEIQYEELPEDWDIGYKILLDKDGITQNMKPPTHLVSIIKKPDEKDFTKLITDFWWDCTYVAKCLARGDIFYAKFMSENIIRTEYLVPLLEWHIANQHNWDITTNKHGRLFKKYLSQDLWPKTEQTFSGSNIEENWKALFSMTDIVGELGGNLAESLNYPYPSEMENNIRAYLETVYKSCN</sequence>
<dbReference type="OrthoDB" id="9776406at2"/>
<dbReference type="SUPFAM" id="SSF81631">
    <property type="entry name" value="PAP/OAS1 substrate-binding domain"/>
    <property type="match status" value="1"/>
</dbReference>
<accession>A0A7T7ZZU5</accession>
<evidence type="ECO:0000313" key="2">
    <source>
        <dbReference type="Proteomes" id="UP000595426"/>
    </source>
</evidence>
<dbReference type="InterPro" id="IPR043519">
    <property type="entry name" value="NT_sf"/>
</dbReference>
<dbReference type="Pfam" id="PF04439">
    <property type="entry name" value="Adenyl_transf"/>
    <property type="match status" value="1"/>
</dbReference>
<dbReference type="NCBIfam" id="NF033387">
    <property type="entry name" value="ANT_6_aadS"/>
    <property type="match status" value="1"/>
</dbReference>
<keyword evidence="1" id="KW-0548">Nucleotidyltransferase</keyword>
<dbReference type="Gene3D" id="1.20.120.330">
    <property type="entry name" value="Nucleotidyltransferases domain 2"/>
    <property type="match status" value="1"/>
</dbReference>
<keyword evidence="2" id="KW-1185">Reference proteome</keyword>
<dbReference type="KEGG" id="egm:AYC65_18335"/>
<gene>
    <name evidence="1" type="ORF">I6H88_08360</name>
</gene>
<reference evidence="1 2" key="1">
    <citation type="submission" date="2020-12" db="EMBL/GenBank/DDBJ databases">
        <title>FDA dAtabase for Regulatory Grade micrObial Sequences (FDA-ARGOS): Supporting development and validation of Infectious Disease Dx tests.</title>
        <authorList>
            <person name="Kerrigan L."/>
            <person name="Long C."/>
            <person name="Tallon L."/>
            <person name="Sadzewicz L."/>
            <person name="Zhao X."/>
            <person name="Boylan J."/>
            <person name="Ott S."/>
            <person name="Bowen H."/>
            <person name="Vavikolanu K."/>
            <person name="Mehta A."/>
            <person name="Aluvathingal J."/>
            <person name="Nadendla S."/>
            <person name="Yan Y."/>
            <person name="Sichtig H."/>
        </authorList>
    </citation>
    <scope>NUCLEOTIDE SEQUENCE [LARGE SCALE GENOMIC DNA]</scope>
    <source>
        <strain evidence="1 2">FDAARGOS_1031</strain>
    </source>
</reference>
<proteinExistence type="predicted"/>
<dbReference type="Gene3D" id="3.30.460.10">
    <property type="entry name" value="Beta Polymerase, domain 2"/>
    <property type="match status" value="1"/>
</dbReference>
<dbReference type="SUPFAM" id="SSF81301">
    <property type="entry name" value="Nucleotidyltransferase"/>
    <property type="match status" value="1"/>
</dbReference>
<dbReference type="RefSeq" id="WP_034871767.1">
    <property type="nucleotide sequence ID" value="NZ_CBCSDR010000002.1"/>
</dbReference>